<evidence type="ECO:0000313" key="2">
    <source>
        <dbReference type="EMBL" id="PSH55359.1"/>
    </source>
</evidence>
<dbReference type="GO" id="GO:0005992">
    <property type="term" value="P:trehalose biosynthetic process"/>
    <property type="evidence" value="ECO:0007669"/>
    <property type="project" value="InterPro"/>
</dbReference>
<proteinExistence type="inferred from homology"/>
<dbReference type="RefSeq" id="WP_106718793.1">
    <property type="nucleotide sequence ID" value="NZ_JACHXT010000005.1"/>
</dbReference>
<gene>
    <name evidence="2" type="ORF">CU100_22110</name>
</gene>
<accession>A0A2P7AMC2</accession>
<dbReference type="PANTHER" id="PTHR10788:SF106">
    <property type="entry name" value="BCDNA.GH08860"/>
    <property type="match status" value="1"/>
</dbReference>
<evidence type="ECO:0000313" key="3">
    <source>
        <dbReference type="Proteomes" id="UP000241158"/>
    </source>
</evidence>
<dbReference type="EMBL" id="PGGN01000005">
    <property type="protein sequence ID" value="PSH55359.1"/>
    <property type="molecule type" value="Genomic_DNA"/>
</dbReference>
<comment type="similarity">
    <text evidence="1">Belongs to the glycosyltransferase 20 family.</text>
</comment>
<reference evidence="3" key="1">
    <citation type="submission" date="2017-11" db="EMBL/GenBank/DDBJ databases">
        <authorList>
            <person name="Kuznetsova I."/>
            <person name="Sazanova A."/>
            <person name="Chirak E."/>
            <person name="Safronova V."/>
            <person name="Willems A."/>
        </authorList>
    </citation>
    <scope>NUCLEOTIDE SEQUENCE [LARGE SCALE GENOMIC DNA]</scope>
    <source>
        <strain evidence="3">PEPV15</strain>
    </source>
</reference>
<keyword evidence="3" id="KW-1185">Reference proteome</keyword>
<dbReference type="PANTHER" id="PTHR10788">
    <property type="entry name" value="TREHALOSE-6-PHOSPHATE SYNTHASE"/>
    <property type="match status" value="1"/>
</dbReference>
<organism evidence="2 3">
    <name type="scientific">Phyllobacterium endophyticum</name>
    <dbReference type="NCBI Taxonomy" id="1149773"/>
    <lineage>
        <taxon>Bacteria</taxon>
        <taxon>Pseudomonadati</taxon>
        <taxon>Pseudomonadota</taxon>
        <taxon>Alphaproteobacteria</taxon>
        <taxon>Hyphomicrobiales</taxon>
        <taxon>Phyllobacteriaceae</taxon>
        <taxon>Phyllobacterium</taxon>
    </lineage>
</organism>
<dbReference type="GO" id="GO:0003825">
    <property type="term" value="F:alpha,alpha-trehalose-phosphate synthase (UDP-forming) activity"/>
    <property type="evidence" value="ECO:0007669"/>
    <property type="project" value="TreeGrafter"/>
</dbReference>
<evidence type="ECO:0000256" key="1">
    <source>
        <dbReference type="ARBA" id="ARBA00008799"/>
    </source>
</evidence>
<dbReference type="OrthoDB" id="9815690at2"/>
<protein>
    <submittedName>
        <fullName evidence="2">Alpha,alpha-trehalose-phosphate synthase</fullName>
    </submittedName>
</protein>
<dbReference type="Proteomes" id="UP000241158">
    <property type="component" value="Unassembled WGS sequence"/>
</dbReference>
<dbReference type="Pfam" id="PF00982">
    <property type="entry name" value="Glyco_transf_20"/>
    <property type="match status" value="1"/>
</dbReference>
<comment type="caution">
    <text evidence="2">The sequence shown here is derived from an EMBL/GenBank/DDBJ whole genome shotgun (WGS) entry which is preliminary data.</text>
</comment>
<name>A0A2P7AMC2_9HYPH</name>
<dbReference type="AlphaFoldDB" id="A0A2P7AMC2"/>
<dbReference type="InterPro" id="IPR001830">
    <property type="entry name" value="Glyco_trans_20"/>
</dbReference>
<sequence length="467" mass="53206">MGRLVVISNRTANLGKNTQIGGLAVGIVDALRKQGGLWAGWDGSVVDDAAAATTKIQTHGNVTTLTTALTSEEHEKYYLGFSNRVLWPAFHYRLDLMDYRMEFADSYSATNEKFAELIRGHLRDDDVIWVHDYHLIPMAAELRKRNCKNKIGFFLHIPFPSADIFSAVPRHEWLRYCLLQFDLIGFQTVNDVHNFHRYLKEHSDAAIISPEVVRVNDRTINIGHFPIGIDVQQFAKASARTDDTIELERMRRKVLQRFQVISADRLDYSKGLPHRMKAFRKFLEICPEYQGHADYLQIASPSREDVTAYSDIKAELEQLAGAVNGRFADFNWAPIQYINRNIPREKLAPLFRSSLVGLITPLRDGMNLVAKEYIAAQDDKDPGILILSKFAGAAEELSEALIVNPYDISEVAGALKTAVAMPLEERQLRHRKLLKRITDHDAQWWQRQYLQALQRGDQHPTANERVA</sequence>
<dbReference type="Gene3D" id="3.40.50.2000">
    <property type="entry name" value="Glycogen Phosphorylase B"/>
    <property type="match status" value="2"/>
</dbReference>
<dbReference type="SUPFAM" id="SSF53756">
    <property type="entry name" value="UDP-Glycosyltransferase/glycogen phosphorylase"/>
    <property type="match status" value="1"/>
</dbReference>
<dbReference type="CDD" id="cd03788">
    <property type="entry name" value="GT20_TPS"/>
    <property type="match status" value="1"/>
</dbReference>